<reference evidence="2" key="1">
    <citation type="submission" date="2022-12" db="EMBL/GenBank/DDBJ databases">
        <title>Isolation and characterisation of novel Methanocorpusculum spp. from native Australian herbivores indicates the genus is ancestrally host-associated.</title>
        <authorList>
            <person name="Volmer J.G."/>
            <person name="Soo R.M."/>
            <person name="Evans P.N."/>
            <person name="Hoedt E.C."/>
            <person name="Astorga Alsina A.L."/>
            <person name="Woodcroft B.J."/>
            <person name="Tyson G.W."/>
            <person name="Hugenholtz P."/>
            <person name="Morrison M."/>
        </authorList>
    </citation>
    <scope>NUCLEOTIDE SEQUENCE</scope>
    <source>
        <strain evidence="2">CW153</strain>
    </source>
</reference>
<dbReference type="PANTHER" id="PTHR34707">
    <property type="entry name" value="VIMENTIN-TYPE INTERMEDIATE FILAMENT-ASSOCIATED COILED-COIL PROTEIN"/>
    <property type="match status" value="1"/>
</dbReference>
<dbReference type="PANTHER" id="PTHR34707:SF1">
    <property type="entry name" value="VIMENTIN-TYPE INTERMEDIATE FILAMENT-ASSOCIATED COILED-COIL PROTEIN"/>
    <property type="match status" value="1"/>
</dbReference>
<dbReference type="EMBL" id="JAPTGC010000003">
    <property type="protein sequence ID" value="MCZ0862302.1"/>
    <property type="molecule type" value="Genomic_DNA"/>
</dbReference>
<name>A0ABT4IM35_9EURY</name>
<evidence type="ECO:0000313" key="2">
    <source>
        <dbReference type="EMBL" id="MCZ0862302.1"/>
    </source>
</evidence>
<feature type="coiled-coil region" evidence="1">
    <location>
        <begin position="42"/>
        <end position="83"/>
    </location>
</feature>
<feature type="coiled-coil region" evidence="1">
    <location>
        <begin position="116"/>
        <end position="171"/>
    </location>
</feature>
<accession>A0ABT4IM35</accession>
<organism evidence="2 3">
    <name type="scientific">Methanocorpusculum vombati</name>
    <dbReference type="NCBI Taxonomy" id="3002864"/>
    <lineage>
        <taxon>Archaea</taxon>
        <taxon>Methanobacteriati</taxon>
        <taxon>Methanobacteriota</taxon>
        <taxon>Stenosarchaea group</taxon>
        <taxon>Methanomicrobia</taxon>
        <taxon>Methanomicrobiales</taxon>
        <taxon>Methanocorpusculaceae</taxon>
        <taxon>Methanocorpusculum</taxon>
    </lineage>
</organism>
<protein>
    <submittedName>
        <fullName evidence="2">Uncharacterized protein</fullName>
    </submittedName>
</protein>
<comment type="caution">
    <text evidence="2">The sequence shown here is derived from an EMBL/GenBank/DDBJ whole genome shotgun (WGS) entry which is preliminary data.</text>
</comment>
<gene>
    <name evidence="2" type="ORF">O0S09_03405</name>
</gene>
<evidence type="ECO:0000256" key="1">
    <source>
        <dbReference type="SAM" id="Coils"/>
    </source>
</evidence>
<keyword evidence="1" id="KW-0175">Coiled coil</keyword>
<dbReference type="Proteomes" id="UP001141336">
    <property type="component" value="Unassembled WGS sequence"/>
</dbReference>
<keyword evidence="3" id="KW-1185">Reference proteome</keyword>
<feature type="coiled-coil region" evidence="1">
    <location>
        <begin position="243"/>
        <end position="330"/>
    </location>
</feature>
<evidence type="ECO:0000313" key="3">
    <source>
        <dbReference type="Proteomes" id="UP001141336"/>
    </source>
</evidence>
<proteinExistence type="predicted"/>
<sequence>MVDNTSAGGSNRYRKLSGIGVSERLFSWGKIQSEIVSAENEYLEIAGTLSAANKNIEQLKREIAELTAKYTQAAEESARLSAKLAEETAAHELLKESYEANTKNWAEDEACKETTIHQQEETITSQKKQIARLEADLADAAGRSAELSQSLAQKETELAEKTERYTTLTTEYTALLHEKNGTLDRLAAAEETITRLNYTHAKEIDDLNADFEERSRLYVPTIHELTRTVDSWKYQRECDLTEIHRLKTTLDSREKEIVGLKQELSALKDVKKQMLTEINRMGFATVQADSEFRQKQEELKEEQAKLAKEINQLEQTKQSLQSDLSAKQQTLSTYSAITDEILEEWKKHGDKTLACIAEAAGTAPAVEKYGFLAQISGHHVLFAAFAPASYEELRGADGLVREVAKKLANMVDTVNCRKEAFVVVPDECMMYLTKCLYASPLCSVQVITPSQIVGAVRMVARFVVYEKTQVQ</sequence>
<dbReference type="Gene3D" id="1.10.287.1490">
    <property type="match status" value="1"/>
</dbReference>
<dbReference type="RefSeq" id="WP_268922531.1">
    <property type="nucleotide sequence ID" value="NZ_JAPTGC010000003.1"/>
</dbReference>